<gene>
    <name evidence="2" type="ORF">KUTeg_002178</name>
</gene>
<protein>
    <submittedName>
        <fullName evidence="2">Uncharacterized protein</fullName>
    </submittedName>
</protein>
<feature type="coiled-coil region" evidence="1">
    <location>
        <begin position="26"/>
        <end position="53"/>
    </location>
</feature>
<keyword evidence="1" id="KW-0175">Coiled coil</keyword>
<organism evidence="2 3">
    <name type="scientific">Tegillarca granosa</name>
    <name type="common">Malaysian cockle</name>
    <name type="synonym">Anadara granosa</name>
    <dbReference type="NCBI Taxonomy" id="220873"/>
    <lineage>
        <taxon>Eukaryota</taxon>
        <taxon>Metazoa</taxon>
        <taxon>Spiralia</taxon>
        <taxon>Lophotrochozoa</taxon>
        <taxon>Mollusca</taxon>
        <taxon>Bivalvia</taxon>
        <taxon>Autobranchia</taxon>
        <taxon>Pteriomorphia</taxon>
        <taxon>Arcoida</taxon>
        <taxon>Arcoidea</taxon>
        <taxon>Arcidae</taxon>
        <taxon>Tegillarca</taxon>
    </lineage>
</organism>
<proteinExistence type="predicted"/>
<reference evidence="2 3" key="1">
    <citation type="submission" date="2022-12" db="EMBL/GenBank/DDBJ databases">
        <title>Chromosome-level genome of Tegillarca granosa.</title>
        <authorList>
            <person name="Kim J."/>
        </authorList>
    </citation>
    <scope>NUCLEOTIDE SEQUENCE [LARGE SCALE GENOMIC DNA]</scope>
    <source>
        <strain evidence="2">Teg-2019</strain>
        <tissue evidence="2">Adductor muscle</tissue>
    </source>
</reference>
<sequence>MDDAGIQQAIQNAVVSSQTLILDNMQKLLDSKLQNMEANLQKGQREISEAQLARHEENNGSVSVSAFKATRHEVSTSLDEQNINQAREKLSQGIDLVKHRQKLVKLADSSELGWKVEQNPLAEDSDDEKKINRATLAAERKQRSAFRMKKPYSRTMPVRESTDQSTSEKSIYRPGRCFTCGDRGHWAKESEEKCFWFPKQSQHWLGYVWGMFNITDERISRLITKLDSVLDGVKRECTTVSVRFLASIIVGWNGKVFLTPEAIDEIIFWRYNCVELNSKRSDLLSFDKMI</sequence>
<evidence type="ECO:0000256" key="1">
    <source>
        <dbReference type="SAM" id="Coils"/>
    </source>
</evidence>
<keyword evidence="3" id="KW-1185">Reference proteome</keyword>
<name>A0ABQ9FWS4_TEGGR</name>
<dbReference type="Proteomes" id="UP001217089">
    <property type="component" value="Unassembled WGS sequence"/>
</dbReference>
<evidence type="ECO:0000313" key="2">
    <source>
        <dbReference type="EMBL" id="KAJ8320591.1"/>
    </source>
</evidence>
<comment type="caution">
    <text evidence="2">The sequence shown here is derived from an EMBL/GenBank/DDBJ whole genome shotgun (WGS) entry which is preliminary data.</text>
</comment>
<accession>A0ABQ9FWS4</accession>
<evidence type="ECO:0000313" key="3">
    <source>
        <dbReference type="Proteomes" id="UP001217089"/>
    </source>
</evidence>
<dbReference type="EMBL" id="JARBDR010000141">
    <property type="protein sequence ID" value="KAJ8320591.1"/>
    <property type="molecule type" value="Genomic_DNA"/>
</dbReference>